<dbReference type="EMBL" id="JACAZF010000001">
    <property type="protein sequence ID" value="KAF7315889.1"/>
    <property type="molecule type" value="Genomic_DNA"/>
</dbReference>
<dbReference type="Pfam" id="PF25534">
    <property type="entry name" value="DUF7918"/>
    <property type="match status" value="1"/>
</dbReference>
<proteinExistence type="predicted"/>
<dbReference type="PANTHER" id="PTHR36223:SF1">
    <property type="entry name" value="TRANSCRIPTION ELONGATION FACTOR EAF N-TERMINAL DOMAIN-CONTAINING PROTEIN"/>
    <property type="match status" value="1"/>
</dbReference>
<protein>
    <recommendedName>
        <fullName evidence="3">DUF7918 domain-containing protein</fullName>
    </recommendedName>
</protein>
<accession>A0A8H6TEQ4</accession>
<dbReference type="AlphaFoldDB" id="A0A8H6TEQ4"/>
<keyword evidence="1" id="KW-0175">Coiled coil</keyword>
<feature type="coiled-coil region" evidence="1">
    <location>
        <begin position="249"/>
        <end position="283"/>
    </location>
</feature>
<dbReference type="PANTHER" id="PTHR36223">
    <property type="entry name" value="BETA-LACTAMASE-TYPE TRANSPEPTIDASE FOLD DOMAIN CONTAINING PROTEIN"/>
    <property type="match status" value="1"/>
</dbReference>
<evidence type="ECO:0000256" key="1">
    <source>
        <dbReference type="SAM" id="Coils"/>
    </source>
</evidence>
<dbReference type="InterPro" id="IPR057678">
    <property type="entry name" value="DUF7918"/>
</dbReference>
<evidence type="ECO:0000313" key="4">
    <source>
        <dbReference type="EMBL" id="KAF7315889.1"/>
    </source>
</evidence>
<dbReference type="OrthoDB" id="3364132at2759"/>
<evidence type="ECO:0000313" key="5">
    <source>
        <dbReference type="Proteomes" id="UP000636479"/>
    </source>
</evidence>
<dbReference type="RefSeq" id="XP_037225912.1">
    <property type="nucleotide sequence ID" value="XM_037358002.1"/>
</dbReference>
<feature type="region of interest" description="Disordered" evidence="2">
    <location>
        <begin position="288"/>
        <end position="326"/>
    </location>
</feature>
<keyword evidence="5" id="KW-1185">Reference proteome</keyword>
<comment type="caution">
    <text evidence="4">The sequence shown here is derived from an EMBL/GenBank/DDBJ whole genome shotgun (WGS) entry which is preliminary data.</text>
</comment>
<name>A0A8H6TEQ4_9AGAR</name>
<feature type="domain" description="DUF7918" evidence="3">
    <location>
        <begin position="11"/>
        <end position="203"/>
    </location>
</feature>
<evidence type="ECO:0000256" key="2">
    <source>
        <dbReference type="SAM" id="MobiDB-lite"/>
    </source>
</evidence>
<reference evidence="4" key="1">
    <citation type="submission" date="2020-05" db="EMBL/GenBank/DDBJ databases">
        <title>Mycena genomes resolve the evolution of fungal bioluminescence.</title>
        <authorList>
            <person name="Tsai I.J."/>
        </authorList>
    </citation>
    <scope>NUCLEOTIDE SEQUENCE</scope>
    <source>
        <strain evidence="4">171206Taipei</strain>
    </source>
</reference>
<organism evidence="4 5">
    <name type="scientific">Mycena indigotica</name>
    <dbReference type="NCBI Taxonomy" id="2126181"/>
    <lineage>
        <taxon>Eukaryota</taxon>
        <taxon>Fungi</taxon>
        <taxon>Dikarya</taxon>
        <taxon>Basidiomycota</taxon>
        <taxon>Agaricomycotina</taxon>
        <taxon>Agaricomycetes</taxon>
        <taxon>Agaricomycetidae</taxon>
        <taxon>Agaricales</taxon>
        <taxon>Marasmiineae</taxon>
        <taxon>Mycenaceae</taxon>
        <taxon>Mycena</taxon>
    </lineage>
</organism>
<dbReference type="GeneID" id="59340518"/>
<dbReference type="Proteomes" id="UP000636479">
    <property type="component" value="Unassembled WGS sequence"/>
</dbReference>
<gene>
    <name evidence="4" type="ORF">MIND_00105500</name>
</gene>
<sequence length="326" mass="35311">MLDWHNRLRAWISIDGVAAEEYGVEVDEKERTVSCWVGSEVGKSFAINWENRDFIFALGAYAYVDGAAGGGTMYEAGPRKLLPSQMAQEGIIDARGLNPFVFARLNLSDDDTLLAADPAGLADLGVIELRIFRVSSSRESFTMGNITGTLSLPTKNVHERAKKAVTQQVQLGAPQQPLEPPAFRQVDKIGPHLVKFLFKYRPMGGLLSGRSRVPTHLLYTIDVLRANGIAPPLKRKATPSPARAVSPDADPAEADIAQAAATVDRLEKELLAAKALLAKHVDTKPRIKREAVAGSGSSATIDLTGPDRPKKKVKRENGPSEVIDLT</sequence>
<evidence type="ECO:0000259" key="3">
    <source>
        <dbReference type="Pfam" id="PF25534"/>
    </source>
</evidence>